<proteinExistence type="predicted"/>
<dbReference type="PANTHER" id="PTHR45749">
    <property type="match status" value="1"/>
</dbReference>
<evidence type="ECO:0000313" key="2">
    <source>
        <dbReference type="Proteomes" id="UP000594263"/>
    </source>
</evidence>
<organism evidence="1 2">
    <name type="scientific">Kalanchoe fedtschenkoi</name>
    <name type="common">Lavender scallops</name>
    <name type="synonym">South American air plant</name>
    <dbReference type="NCBI Taxonomy" id="63787"/>
    <lineage>
        <taxon>Eukaryota</taxon>
        <taxon>Viridiplantae</taxon>
        <taxon>Streptophyta</taxon>
        <taxon>Embryophyta</taxon>
        <taxon>Tracheophyta</taxon>
        <taxon>Spermatophyta</taxon>
        <taxon>Magnoliopsida</taxon>
        <taxon>eudicotyledons</taxon>
        <taxon>Gunneridae</taxon>
        <taxon>Pentapetalae</taxon>
        <taxon>Saxifragales</taxon>
        <taxon>Crassulaceae</taxon>
        <taxon>Kalanchoe</taxon>
    </lineage>
</organism>
<dbReference type="Gramene" id="Kaladp0069s0048.1.v1.1">
    <property type="protein sequence ID" value="Kaladp0069s0048.1.v1.1"/>
    <property type="gene ID" value="Kaladp0069s0048.v1.1"/>
</dbReference>
<accession>A0A7N1A119</accession>
<dbReference type="EnsemblPlants" id="Kaladp0069s0048.1.v1.1">
    <property type="protein sequence ID" value="Kaladp0069s0048.1.v1.1"/>
    <property type="gene ID" value="Kaladp0069s0048.v1.1"/>
</dbReference>
<evidence type="ECO:0000313" key="1">
    <source>
        <dbReference type="EnsemblPlants" id="Kaladp0069s0048.1.v1.1"/>
    </source>
</evidence>
<sequence>MEIILQPLVDESRDISIKEQMTIAVRYVKKRGEIIGYNITILWVHGQGYDEASNMRGEVNGLMLLIMKDNNSAFCVYCFDHQLQLTFTSVVKKS</sequence>
<dbReference type="Proteomes" id="UP000594263">
    <property type="component" value="Unplaced"/>
</dbReference>
<name>A0A7N1A119_KALFE</name>
<dbReference type="PANTHER" id="PTHR45749:SF37">
    <property type="entry name" value="OS05G0311600 PROTEIN"/>
    <property type="match status" value="1"/>
</dbReference>
<protein>
    <submittedName>
        <fullName evidence="1">Uncharacterized protein</fullName>
    </submittedName>
</protein>
<dbReference type="AlphaFoldDB" id="A0A7N1A119"/>
<keyword evidence="2" id="KW-1185">Reference proteome</keyword>
<dbReference type="OMA" id="YNITILW"/>
<reference evidence="1" key="1">
    <citation type="submission" date="2021-01" db="UniProtKB">
        <authorList>
            <consortium name="EnsemblPlants"/>
        </authorList>
    </citation>
    <scope>IDENTIFICATION</scope>
</reference>